<dbReference type="AlphaFoldDB" id="A0A4Y2V0K7"/>
<name>A0A4Y2V0K7_ARAVE</name>
<evidence type="ECO:0000313" key="2">
    <source>
        <dbReference type="EMBL" id="GBO18735.1"/>
    </source>
</evidence>
<dbReference type="EMBL" id="BGPR01042327">
    <property type="protein sequence ID" value="GBO18735.1"/>
    <property type="molecule type" value="Genomic_DNA"/>
</dbReference>
<comment type="caution">
    <text evidence="2">The sequence shown here is derived from an EMBL/GenBank/DDBJ whole genome shotgun (WGS) entry which is preliminary data.</text>
</comment>
<dbReference type="Proteomes" id="UP000499080">
    <property type="component" value="Unassembled WGS sequence"/>
</dbReference>
<proteinExistence type="predicted"/>
<accession>A0A4Y2V0K7</accession>
<keyword evidence="3" id="KW-1185">Reference proteome</keyword>
<evidence type="ECO:0000313" key="1">
    <source>
        <dbReference type="EMBL" id="GBO18714.1"/>
    </source>
</evidence>
<organism evidence="2 3">
    <name type="scientific">Araneus ventricosus</name>
    <name type="common">Orbweaver spider</name>
    <name type="synonym">Epeira ventricosa</name>
    <dbReference type="NCBI Taxonomy" id="182803"/>
    <lineage>
        <taxon>Eukaryota</taxon>
        <taxon>Metazoa</taxon>
        <taxon>Ecdysozoa</taxon>
        <taxon>Arthropoda</taxon>
        <taxon>Chelicerata</taxon>
        <taxon>Arachnida</taxon>
        <taxon>Araneae</taxon>
        <taxon>Araneomorphae</taxon>
        <taxon>Entelegynae</taxon>
        <taxon>Araneoidea</taxon>
        <taxon>Araneidae</taxon>
        <taxon>Araneus</taxon>
    </lineage>
</organism>
<sequence length="189" mass="21489">MILNWFYQSELDVLDIVKNKNNTAMKCDEDEDDEDGNDHDAEMAPTKFDPALETRESFERFQKRVVEQEIVMYPQQIRKALSTRFSTTTALHNTSIRCIYVIGAILTASPLLKGTMELLLLTPPRGHLLCCPVGTYCSLATSVCIMDGGLSRSLLLCPFDGGFLLILRARFFLKESVRFLKKVLTRQFL</sequence>
<gene>
    <name evidence="1" type="ORF">AVEN_33796_1</name>
    <name evidence="2" type="ORF">AVEN_59433_1</name>
</gene>
<evidence type="ECO:0000313" key="3">
    <source>
        <dbReference type="Proteomes" id="UP000499080"/>
    </source>
</evidence>
<dbReference type="EMBL" id="BGPR01042309">
    <property type="protein sequence ID" value="GBO18714.1"/>
    <property type="molecule type" value="Genomic_DNA"/>
</dbReference>
<reference evidence="2 3" key="1">
    <citation type="journal article" date="2019" name="Sci. Rep.">
        <title>Orb-weaving spider Araneus ventricosus genome elucidates the spidroin gene catalogue.</title>
        <authorList>
            <person name="Kono N."/>
            <person name="Nakamura H."/>
            <person name="Ohtoshi R."/>
            <person name="Moran D.A.P."/>
            <person name="Shinohara A."/>
            <person name="Yoshida Y."/>
            <person name="Fujiwara M."/>
            <person name="Mori M."/>
            <person name="Tomita M."/>
            <person name="Arakawa K."/>
        </authorList>
    </citation>
    <scope>NUCLEOTIDE SEQUENCE [LARGE SCALE GENOMIC DNA]</scope>
</reference>
<protein>
    <submittedName>
        <fullName evidence="2">Uncharacterized protein</fullName>
    </submittedName>
</protein>